<dbReference type="InterPro" id="IPR023214">
    <property type="entry name" value="HAD_sf"/>
</dbReference>
<dbReference type="EMBL" id="JACXIY010000013">
    <property type="protein sequence ID" value="MBD2869167.1"/>
    <property type="molecule type" value="Genomic_DNA"/>
</dbReference>
<keyword evidence="2" id="KW-1185">Reference proteome</keyword>
<reference evidence="1" key="1">
    <citation type="submission" date="2020-09" db="EMBL/GenBank/DDBJ databases">
        <title>A novel bacterium of genus Paenibacillus, isolated from South China Sea.</title>
        <authorList>
            <person name="Huang H."/>
            <person name="Mo K."/>
            <person name="Hu Y."/>
        </authorList>
    </citation>
    <scope>NUCLEOTIDE SEQUENCE</scope>
    <source>
        <strain evidence="1">IB182493</strain>
    </source>
</reference>
<dbReference type="GO" id="GO:0008967">
    <property type="term" value="F:phosphoglycolate phosphatase activity"/>
    <property type="evidence" value="ECO:0007669"/>
    <property type="project" value="TreeGrafter"/>
</dbReference>
<dbReference type="SFLD" id="SFLDS00003">
    <property type="entry name" value="Haloacid_Dehalogenase"/>
    <property type="match status" value="1"/>
</dbReference>
<protein>
    <submittedName>
        <fullName evidence="1">HAD family hydrolase</fullName>
    </submittedName>
</protein>
<dbReference type="Proteomes" id="UP000632125">
    <property type="component" value="Unassembled WGS sequence"/>
</dbReference>
<dbReference type="InterPro" id="IPR050155">
    <property type="entry name" value="HAD-like_hydrolase_sf"/>
</dbReference>
<accession>A0A927CLT4</accession>
<keyword evidence="1" id="KW-0378">Hydrolase</keyword>
<dbReference type="SFLD" id="SFLDG01129">
    <property type="entry name" value="C1.5:_HAD__Beta-PGM__Phosphata"/>
    <property type="match status" value="1"/>
</dbReference>
<dbReference type="InterPro" id="IPR036412">
    <property type="entry name" value="HAD-like_sf"/>
</dbReference>
<dbReference type="AlphaFoldDB" id="A0A927CLT4"/>
<organism evidence="1 2">
    <name type="scientific">Paenibacillus arenilitoris</name>
    <dbReference type="NCBI Taxonomy" id="2772299"/>
    <lineage>
        <taxon>Bacteria</taxon>
        <taxon>Bacillati</taxon>
        <taxon>Bacillota</taxon>
        <taxon>Bacilli</taxon>
        <taxon>Bacillales</taxon>
        <taxon>Paenibacillaceae</taxon>
        <taxon>Paenibacillus</taxon>
    </lineage>
</organism>
<comment type="caution">
    <text evidence="1">The sequence shown here is derived from an EMBL/GenBank/DDBJ whole genome shotgun (WGS) entry which is preliminary data.</text>
</comment>
<proteinExistence type="predicted"/>
<gene>
    <name evidence="1" type="ORF">IDH41_11315</name>
</gene>
<sequence length="232" mass="26176">MKPRKHLARSEWQVSSVTSYKIKGIIFDMDNTLLRSSIDFGRMRNEIYAYLADHNMLEQDIKLEEHTSSTLIQYAQRRGSWNPQAEADVWDIAAKHELLGMENAGLEPGAKDLLRQLFGRYKMVIVTNNAYSAAITALTRNDIVDCFDLIIGREQMKRMKPAPDAVYPVLRAYPTISPDEWISVGDAWIDGRASQDAGIKFVSYRGDPEKMKSRGVVPAGSIQELGQLLALL</sequence>
<dbReference type="SUPFAM" id="SSF56784">
    <property type="entry name" value="HAD-like"/>
    <property type="match status" value="1"/>
</dbReference>
<evidence type="ECO:0000313" key="2">
    <source>
        <dbReference type="Proteomes" id="UP000632125"/>
    </source>
</evidence>
<dbReference type="Pfam" id="PF13419">
    <property type="entry name" value="HAD_2"/>
    <property type="match status" value="1"/>
</dbReference>
<dbReference type="Gene3D" id="1.10.150.730">
    <property type="match status" value="1"/>
</dbReference>
<evidence type="ECO:0000313" key="1">
    <source>
        <dbReference type="EMBL" id="MBD2869167.1"/>
    </source>
</evidence>
<dbReference type="PANTHER" id="PTHR43434">
    <property type="entry name" value="PHOSPHOGLYCOLATE PHOSPHATASE"/>
    <property type="match status" value="1"/>
</dbReference>
<dbReference type="PANTHER" id="PTHR43434:SF1">
    <property type="entry name" value="PHOSPHOGLYCOLATE PHOSPHATASE"/>
    <property type="match status" value="1"/>
</dbReference>
<dbReference type="GO" id="GO:0006281">
    <property type="term" value="P:DNA repair"/>
    <property type="evidence" value="ECO:0007669"/>
    <property type="project" value="TreeGrafter"/>
</dbReference>
<dbReference type="Gene3D" id="3.40.50.1000">
    <property type="entry name" value="HAD superfamily/HAD-like"/>
    <property type="match status" value="1"/>
</dbReference>
<dbReference type="InterPro" id="IPR041492">
    <property type="entry name" value="HAD_2"/>
</dbReference>
<name>A0A927CLT4_9BACL</name>